<dbReference type="SUPFAM" id="SSF82171">
    <property type="entry name" value="DPP6 N-terminal domain-like"/>
    <property type="match status" value="1"/>
</dbReference>
<dbReference type="PROSITE" id="PS50294">
    <property type="entry name" value="WD_REPEATS_REGION"/>
    <property type="match status" value="3"/>
</dbReference>
<dbReference type="InterPro" id="IPR015943">
    <property type="entry name" value="WD40/YVTN_repeat-like_dom_sf"/>
</dbReference>
<evidence type="ECO:0000313" key="6">
    <source>
        <dbReference type="Proteomes" id="UP000034112"/>
    </source>
</evidence>
<dbReference type="SUPFAM" id="SSF52540">
    <property type="entry name" value="P-loop containing nucleoside triphosphate hydrolases"/>
    <property type="match status" value="1"/>
</dbReference>
<dbReference type="Proteomes" id="UP000034112">
    <property type="component" value="Unassembled WGS sequence"/>
</dbReference>
<dbReference type="AlphaFoldDB" id="A0A0G0AIA4"/>
<dbReference type="Pfam" id="PF24883">
    <property type="entry name" value="NPHP3_N"/>
    <property type="match status" value="1"/>
</dbReference>
<dbReference type="InterPro" id="IPR020472">
    <property type="entry name" value="WD40_PAC1"/>
</dbReference>
<accession>A0A0G0AIA4</accession>
<feature type="repeat" description="WD" evidence="3">
    <location>
        <begin position="408"/>
        <end position="449"/>
    </location>
</feature>
<evidence type="ECO:0000256" key="3">
    <source>
        <dbReference type="PROSITE-ProRule" id="PRU00221"/>
    </source>
</evidence>
<comment type="caution">
    <text evidence="5">The sequence shown here is derived from an EMBL/GenBank/DDBJ whole genome shotgun (WGS) entry which is preliminary data.</text>
</comment>
<evidence type="ECO:0000256" key="1">
    <source>
        <dbReference type="ARBA" id="ARBA00022574"/>
    </source>
</evidence>
<evidence type="ECO:0000259" key="4">
    <source>
        <dbReference type="Pfam" id="PF24883"/>
    </source>
</evidence>
<organism evidence="5 6">
    <name type="scientific">Trichoderma harzianum</name>
    <name type="common">Hypocrea lixii</name>
    <dbReference type="NCBI Taxonomy" id="5544"/>
    <lineage>
        <taxon>Eukaryota</taxon>
        <taxon>Fungi</taxon>
        <taxon>Dikarya</taxon>
        <taxon>Ascomycota</taxon>
        <taxon>Pezizomycotina</taxon>
        <taxon>Sordariomycetes</taxon>
        <taxon>Hypocreomycetidae</taxon>
        <taxon>Hypocreales</taxon>
        <taxon>Hypocreaceae</taxon>
        <taxon>Trichoderma</taxon>
    </lineage>
</organism>
<dbReference type="Gene3D" id="3.40.50.300">
    <property type="entry name" value="P-loop containing nucleotide triphosphate hydrolases"/>
    <property type="match status" value="1"/>
</dbReference>
<feature type="repeat" description="WD" evidence="3">
    <location>
        <begin position="450"/>
        <end position="491"/>
    </location>
</feature>
<dbReference type="PANTHER" id="PTHR19848:SF8">
    <property type="entry name" value="F-BOX AND WD REPEAT DOMAIN CONTAINING 7"/>
    <property type="match status" value="1"/>
</dbReference>
<dbReference type="InterPro" id="IPR019775">
    <property type="entry name" value="WD40_repeat_CS"/>
</dbReference>
<protein>
    <recommendedName>
        <fullName evidence="4">Nephrocystin 3-like N-terminal domain-containing protein</fullName>
    </recommendedName>
</protein>
<dbReference type="InterPro" id="IPR001680">
    <property type="entry name" value="WD40_rpt"/>
</dbReference>
<dbReference type="PRINTS" id="PR00320">
    <property type="entry name" value="GPROTEINBRPT"/>
</dbReference>
<evidence type="ECO:0000313" key="5">
    <source>
        <dbReference type="EMBL" id="KKP04664.1"/>
    </source>
</evidence>
<dbReference type="InterPro" id="IPR027417">
    <property type="entry name" value="P-loop_NTPase"/>
</dbReference>
<keyword evidence="2" id="KW-0677">Repeat</keyword>
<keyword evidence="1 3" id="KW-0853">WD repeat</keyword>
<sequence length="984" mass="110313">MDHIRQSAISENVFGDNANVHQGDYIINVPQGNLQISPYSGTGQLNLGYVPASFNDANKQHLSLCLPHTREQMLRDIRTWIEGNSKKGIYWLNGMAGTGKTTISLTIAHEYHHKKRLGASFFFSRGGGDLASTKKFAATIAVQLAEQSPELRRLILKATTLNPRIGHLNLYNQWEKLVLEPLRDLLLSSSVQQPLLIVVDALDESCRFIKEGGRNSEKRMLDLAASRSSASEAEKELDNIYTTVLESSFRAELSSREAVELQPEFQKIVGSGRDWVNHGGMKNFFWTDFLGWLESWLHDTSKKKNFQLSLQSQWKKMNLFPKSKTSDAVNTNHASDSSQSLAMLIYDAKRFAFQHSGIIEETPLQIYCSALIFSPEQSLIRQHYHAEIPSWIIPSFRRRNTWPRYTQALWHRQEARSLAFSPDGSYLASGCKDGTIWLWHAVTGAKQRIIEGHGKPITSISFSPTEELIASGSEDGTIRLWNSTTGATRGTLTFGENTHINEVAFSPKGASLASLATLYDSSTVAIGNYTVCMWDIASHAKQWTFVCGRLNLHISFLSDGAHVAYSDFTVTGLLDSKTGKSVCILAGCGGEICSSRLSSSSQMVGLRRNCDIELFDVQPSLFRLTTGFSLHPLTLEHFAFSADGTSIASTSWDEIIRFWDLSVTRQQSANDYPSRRVRGVFGIEPCQLFIWDAQEMMMKKNCPVAPKTIVSYMTFSPNSQFIAIYWVNSVVDLFEWESGERVFRSSEASNRPNYIEKFMGSTFSPNSNLFTFWTVNGYMYICDIRRRAIAHKLQVKYGQMAFSQDSKRIAYLSPNEEKPMFWSFDSNGQLVLFYHGKSSGPVQVQPGGPHTEVISHTIQLNHAPSSVFSFRPVPASNIVIAKLADRCCCSHKLSLEGFWIKRGNEKLVYIPPDYATALIAVRCNGVSFHTARALDKEGLDGKKLLLDAFSNSTGVLNSYRVASYADVSQHKTSDRTPHRKVKML</sequence>
<dbReference type="PROSITE" id="PS50082">
    <property type="entry name" value="WD_REPEATS_2"/>
    <property type="match status" value="3"/>
</dbReference>
<dbReference type="SMART" id="SM00320">
    <property type="entry name" value="WD40"/>
    <property type="match status" value="4"/>
</dbReference>
<feature type="domain" description="Nephrocystin 3-like N-terminal" evidence="4">
    <location>
        <begin position="76"/>
        <end position="210"/>
    </location>
</feature>
<evidence type="ECO:0000256" key="2">
    <source>
        <dbReference type="ARBA" id="ARBA00022737"/>
    </source>
</evidence>
<gene>
    <name evidence="5" type="ORF">THAR02_03207</name>
</gene>
<dbReference type="Pfam" id="PF00400">
    <property type="entry name" value="WD40"/>
    <property type="match status" value="3"/>
</dbReference>
<proteinExistence type="predicted"/>
<dbReference type="PROSITE" id="PS00678">
    <property type="entry name" value="WD_REPEATS_1"/>
    <property type="match status" value="1"/>
</dbReference>
<dbReference type="Gene3D" id="2.130.10.10">
    <property type="entry name" value="YVTN repeat-like/Quinoprotein amine dehydrogenase"/>
    <property type="match status" value="3"/>
</dbReference>
<name>A0A0G0AIA4_TRIHA</name>
<feature type="repeat" description="WD" evidence="3">
    <location>
        <begin position="628"/>
        <end position="669"/>
    </location>
</feature>
<reference evidence="6" key="1">
    <citation type="journal article" date="2015" name="Genome Announc.">
        <title>Draft whole-genome sequence of the biocontrol agent Trichoderma harzianum T6776.</title>
        <authorList>
            <person name="Baroncelli R."/>
            <person name="Piaggeschi G."/>
            <person name="Fiorini L."/>
            <person name="Bertolini E."/>
            <person name="Zapparata A."/>
            <person name="Pe M.E."/>
            <person name="Sarrocco S."/>
            <person name="Vannacci G."/>
        </authorList>
    </citation>
    <scope>NUCLEOTIDE SEQUENCE [LARGE SCALE GENOMIC DNA]</scope>
    <source>
        <strain evidence="6">T6776</strain>
    </source>
</reference>
<dbReference type="OrthoDB" id="4899453at2759"/>
<dbReference type="InterPro" id="IPR056884">
    <property type="entry name" value="NPHP3-like_N"/>
</dbReference>
<dbReference type="EMBL" id="JOKZ01000070">
    <property type="protein sequence ID" value="KKP04664.1"/>
    <property type="molecule type" value="Genomic_DNA"/>
</dbReference>
<dbReference type="PANTHER" id="PTHR19848">
    <property type="entry name" value="WD40 REPEAT PROTEIN"/>
    <property type="match status" value="1"/>
</dbReference>